<feature type="compositionally biased region" description="Basic and acidic residues" evidence="1">
    <location>
        <begin position="269"/>
        <end position="290"/>
    </location>
</feature>
<accession>A0ABM8PNY0</accession>
<proteinExistence type="predicted"/>
<feature type="compositionally biased region" description="Basic and acidic residues" evidence="1">
    <location>
        <begin position="196"/>
        <end position="219"/>
    </location>
</feature>
<feature type="region of interest" description="Disordered" evidence="1">
    <location>
        <begin position="269"/>
        <end position="451"/>
    </location>
</feature>
<dbReference type="EMBL" id="CABFWF030000012">
    <property type="protein sequence ID" value="CAD7040127.1"/>
    <property type="molecule type" value="Genomic_DNA"/>
</dbReference>
<evidence type="ECO:0000313" key="3">
    <source>
        <dbReference type="Proteomes" id="UP000606921"/>
    </source>
</evidence>
<keyword evidence="3" id="KW-1185">Reference proteome</keyword>
<sequence length="451" mass="46795">MRIKTIVSRIPRKLLLVLAGVTVLGGGSGAAAVYIGAERLLGPSYSSINGLACTVVETVRIRRADRYWIRKYVTTDKPGDGISRLRTALRVARKVQETEHSDLVQVTVLDPAGPSERSAMRGRAIGAQVVYIPDMSSIPHPARVEPISAYYVDGPASATGEFWGLRIDLPLEDAEALLAALTDDADCLEPVVEGAGDGHGKAAGHGEAKDHGASKGGHDEEPETGPHGAPSGEHGDGTPVAGHEADGEPGLLASLTAMVGLGGEAAETAHEAGDAAGHDLPPDHHVEPKQDASSGSQETEQDRASADPSGEAARQAPAEDKGWLDSIKGMVGLDTGVAGTEPRAEPAADAGDAPVKAEEPQAPNVATEKSETDGVSPKPVGDHGSDWLAKMRAQPLTPETASEPAADEVPQGVSTAAAKPQGAMVAKDDDPEKHRRSRSPSKPIEVRRPKI</sequence>
<protein>
    <submittedName>
        <fullName evidence="2">Uncharacterized protein</fullName>
    </submittedName>
</protein>
<gene>
    <name evidence="2" type="ORF">REJC140_00839</name>
</gene>
<name>A0ABM8PNY0_9HYPH</name>
<evidence type="ECO:0000313" key="2">
    <source>
        <dbReference type="EMBL" id="CAD7040127.1"/>
    </source>
</evidence>
<evidence type="ECO:0000256" key="1">
    <source>
        <dbReference type="SAM" id="MobiDB-lite"/>
    </source>
</evidence>
<feature type="region of interest" description="Disordered" evidence="1">
    <location>
        <begin position="192"/>
        <end position="248"/>
    </location>
</feature>
<dbReference type="Proteomes" id="UP000606921">
    <property type="component" value="Unassembled WGS sequence"/>
</dbReference>
<reference evidence="2 3" key="1">
    <citation type="submission" date="2020-11" db="EMBL/GenBank/DDBJ databases">
        <authorList>
            <person name="Lassalle F."/>
        </authorList>
    </citation>
    <scope>NUCLEOTIDE SEQUENCE [LARGE SCALE GENOMIC DNA]</scope>
    <source>
        <strain evidence="2 3">JC140</strain>
    </source>
</reference>
<comment type="caution">
    <text evidence="2">The sequence shown here is derived from an EMBL/GenBank/DDBJ whole genome shotgun (WGS) entry which is preliminary data.</text>
</comment>
<organism evidence="2 3">
    <name type="scientific">Pseudorhizobium endolithicum</name>
    <dbReference type="NCBI Taxonomy" id="1191678"/>
    <lineage>
        <taxon>Bacteria</taxon>
        <taxon>Pseudomonadati</taxon>
        <taxon>Pseudomonadota</taxon>
        <taxon>Alphaproteobacteria</taxon>
        <taxon>Hyphomicrobiales</taxon>
        <taxon>Rhizobiaceae</taxon>
        <taxon>Rhizobium/Agrobacterium group</taxon>
        <taxon>Pseudorhizobium</taxon>
    </lineage>
</organism>